<dbReference type="InterPro" id="IPR029044">
    <property type="entry name" value="Nucleotide-diphossugar_trans"/>
</dbReference>
<dbReference type="InParanoid" id="A3LNX8"/>
<dbReference type="InterPro" id="IPR022751">
    <property type="entry name" value="Alpha_mannosyltransferase"/>
</dbReference>
<evidence type="ECO:0000256" key="8">
    <source>
        <dbReference type="ARBA" id="ARBA00022989"/>
    </source>
</evidence>
<feature type="non-terminal residue" evidence="12">
    <location>
        <position position="1"/>
    </location>
</feature>
<keyword evidence="6" id="KW-0812">Transmembrane</keyword>
<evidence type="ECO:0000256" key="1">
    <source>
        <dbReference type="ARBA" id="ARBA00004323"/>
    </source>
</evidence>
<accession>A3LNX8</accession>
<dbReference type="PANTHER" id="PTHR31392">
    <property type="entry name" value="ALPHA-1,3-MANNOSYLTRANSFERASE MNN1-RELATED"/>
    <property type="match status" value="1"/>
</dbReference>
<keyword evidence="5 12" id="KW-0808">Transferase</keyword>
<evidence type="ECO:0000313" key="13">
    <source>
        <dbReference type="Proteomes" id="UP000002258"/>
    </source>
</evidence>
<dbReference type="RefSeq" id="XP_001382975.2">
    <property type="nucleotide sequence ID" value="XM_001382938.1"/>
</dbReference>
<dbReference type="HOGENOM" id="CLU_015387_0_1_1"/>
<dbReference type="Proteomes" id="UP000002258">
    <property type="component" value="Chromosome 2"/>
</dbReference>
<dbReference type="OMA" id="HTLLWFN"/>
<evidence type="ECO:0000256" key="5">
    <source>
        <dbReference type="ARBA" id="ARBA00022679"/>
    </source>
</evidence>
<dbReference type="STRING" id="322104.A3LNX8"/>
<evidence type="ECO:0000256" key="7">
    <source>
        <dbReference type="ARBA" id="ARBA00022968"/>
    </source>
</evidence>
<feature type="non-terminal residue" evidence="12">
    <location>
        <position position="550"/>
    </location>
</feature>
<evidence type="ECO:0000313" key="12">
    <source>
        <dbReference type="EMBL" id="ABN64946.2"/>
    </source>
</evidence>
<dbReference type="GO" id="GO:0000139">
    <property type="term" value="C:Golgi membrane"/>
    <property type="evidence" value="ECO:0007669"/>
    <property type="project" value="UniProtKB-SubCell"/>
</dbReference>
<evidence type="ECO:0000256" key="10">
    <source>
        <dbReference type="ARBA" id="ARBA00023136"/>
    </source>
</evidence>
<evidence type="ECO:0000256" key="6">
    <source>
        <dbReference type="ARBA" id="ARBA00022692"/>
    </source>
</evidence>
<evidence type="ECO:0000256" key="2">
    <source>
        <dbReference type="ARBA" id="ARBA00004922"/>
    </source>
</evidence>
<protein>
    <submittedName>
        <fullName evidence="12">Alpha-1,3-mannosyltransferase</fullName>
    </submittedName>
</protein>
<comment type="subcellular location">
    <subcellularLocation>
        <location evidence="1">Golgi apparatus membrane</location>
        <topology evidence="1">Single-pass type II membrane protein</topology>
    </subcellularLocation>
</comment>
<keyword evidence="4 12" id="KW-0328">Glycosyltransferase</keyword>
<dbReference type="Gene3D" id="3.90.550.10">
    <property type="entry name" value="Spore Coat Polysaccharide Biosynthesis Protein SpsA, Chain A"/>
    <property type="match status" value="1"/>
</dbReference>
<evidence type="ECO:0000256" key="4">
    <source>
        <dbReference type="ARBA" id="ARBA00022676"/>
    </source>
</evidence>
<dbReference type="PANTHER" id="PTHR31392:SF1">
    <property type="entry name" value="ALPHA-1,3-MANNOSYLTRANSFERASE MNN1-RELATED"/>
    <property type="match status" value="1"/>
</dbReference>
<dbReference type="EMBL" id="CP000496">
    <property type="protein sequence ID" value="ABN64946.2"/>
    <property type="molecule type" value="Genomic_DNA"/>
</dbReference>
<dbReference type="UniPathway" id="UPA00378"/>
<comment type="similarity">
    <text evidence="3">Belongs to the MNN1/MNT family.</text>
</comment>
<sequence length="550" mass="63971">DESKLELSEEELSQLEPKYQEILKLISEEEQILHDYMAHLKIFNRCFLKDAGVSKQNDAFISSQKSKLKGLQFINQKPGSRITKKEKAIFSTTRHLENKLYPWLSQKSPIYENGGKKTALISSMYPFASTPFLKQFRDKLSGKGIVLTIADHHLESTIRLIHLLRALLNDLPIQIIYTPESLSEESKHQILQASVSAFNTFPVQDVTFVNVEPAIAENYRGKFGGFGNKILAVLFNTFEEMMLIDADTVIMIPPSEFFELRKYKRSGTLFYKDRSTIEFRPESDLVFFKKLMNTQVDEVMFGLAQPSNSTMQLPFFAYRLNHLMESGLVLVDRRRYFEQPLIMAQLNFYNTVQSRVYGDKELFWLALVILGQNEFQFNELFAGAIGEVTPKAERFKDIGKEVKLRSKEICSNHPAHFNDEDYHTLLWFNSGFEFCNQVFQVDFEYESGDKKRYSKFKTTKEYETFMRDKLKIKAAIIPPAPTVHADNDLGEPNRGWFNMRQYCFGYTWCAYSSVGEGDTEESQGLYIEFNSNEIKHFEWLGNTWMSRFDY</sequence>
<dbReference type="Pfam" id="PF11051">
    <property type="entry name" value="Mannosyl_trans3"/>
    <property type="match status" value="1"/>
</dbReference>
<dbReference type="AlphaFoldDB" id="A3LNX8"/>
<comment type="pathway">
    <text evidence="2">Protein modification; protein glycosylation.</text>
</comment>
<evidence type="ECO:0000256" key="9">
    <source>
        <dbReference type="ARBA" id="ARBA00023034"/>
    </source>
</evidence>
<proteinExistence type="inferred from homology"/>
<name>A3LNX8_PICST</name>
<dbReference type="eggNOG" id="ENOG502RZ48">
    <property type="taxonomic scope" value="Eukaryota"/>
</dbReference>
<dbReference type="KEGG" id="pic:PICST_41315"/>
<keyword evidence="13" id="KW-1185">Reference proteome</keyword>
<keyword evidence="11" id="KW-0325">Glycoprotein</keyword>
<evidence type="ECO:0000256" key="11">
    <source>
        <dbReference type="ARBA" id="ARBA00023180"/>
    </source>
</evidence>
<keyword evidence="8" id="KW-1133">Transmembrane helix</keyword>
<gene>
    <name evidence="12" type="primary">MNT44</name>
    <name evidence="12" type="ORF">PICST_41315</name>
</gene>
<reference evidence="12 13" key="1">
    <citation type="journal article" date="2007" name="Nat. Biotechnol.">
        <title>Genome sequence of the lignocellulose-bioconverting and xylose-fermenting yeast Pichia stipitis.</title>
        <authorList>
            <person name="Jeffries T.W."/>
            <person name="Grigoriev I.V."/>
            <person name="Grimwood J."/>
            <person name="Laplaza J.M."/>
            <person name="Aerts A."/>
            <person name="Salamov A."/>
            <person name="Schmutz J."/>
            <person name="Lindquist E."/>
            <person name="Dehal P."/>
            <person name="Shapiro H."/>
            <person name="Jin Y.S."/>
            <person name="Passoth V."/>
            <person name="Richardson P.M."/>
        </authorList>
    </citation>
    <scope>NUCLEOTIDE SEQUENCE [LARGE SCALE GENOMIC DNA]</scope>
    <source>
        <strain evidence="13">ATCC 58785 / CBS 6054 / NBRC 10063 / NRRL Y-11545</strain>
    </source>
</reference>
<evidence type="ECO:0000256" key="3">
    <source>
        <dbReference type="ARBA" id="ARBA00009105"/>
    </source>
</evidence>
<organism evidence="12 13">
    <name type="scientific">Scheffersomyces stipitis (strain ATCC 58785 / CBS 6054 / NBRC 10063 / NRRL Y-11545)</name>
    <name type="common">Yeast</name>
    <name type="synonym">Pichia stipitis</name>
    <dbReference type="NCBI Taxonomy" id="322104"/>
    <lineage>
        <taxon>Eukaryota</taxon>
        <taxon>Fungi</taxon>
        <taxon>Dikarya</taxon>
        <taxon>Ascomycota</taxon>
        <taxon>Saccharomycotina</taxon>
        <taxon>Pichiomycetes</taxon>
        <taxon>Debaryomycetaceae</taxon>
        <taxon>Scheffersomyces</taxon>
    </lineage>
</organism>
<dbReference type="OrthoDB" id="430354at2759"/>
<dbReference type="GO" id="GO:0006493">
    <property type="term" value="P:protein O-linked glycosylation"/>
    <property type="evidence" value="ECO:0007669"/>
    <property type="project" value="TreeGrafter"/>
</dbReference>
<dbReference type="GO" id="GO:0046354">
    <property type="term" value="P:mannan biosynthetic process"/>
    <property type="evidence" value="ECO:0007669"/>
    <property type="project" value="UniProtKB-ARBA"/>
</dbReference>
<keyword evidence="9" id="KW-0333">Golgi apparatus</keyword>
<dbReference type="GO" id="GO:0000033">
    <property type="term" value="F:alpha-1,3-mannosyltransferase activity"/>
    <property type="evidence" value="ECO:0007669"/>
    <property type="project" value="TreeGrafter"/>
</dbReference>
<keyword evidence="10" id="KW-0472">Membrane</keyword>
<dbReference type="SUPFAM" id="SSF53448">
    <property type="entry name" value="Nucleotide-diphospho-sugar transferases"/>
    <property type="match status" value="1"/>
</dbReference>
<dbReference type="FunCoup" id="A3LNX8">
    <property type="interactions" value="53"/>
</dbReference>
<keyword evidence="7" id="KW-0735">Signal-anchor</keyword>
<dbReference type="GeneID" id="4836810"/>